<dbReference type="SUPFAM" id="SSF53167">
    <property type="entry name" value="Purine and uridine phosphorylases"/>
    <property type="match status" value="1"/>
</dbReference>
<keyword evidence="2" id="KW-0040">ANK repeat</keyword>
<dbReference type="InterPro" id="IPR056884">
    <property type="entry name" value="NPHP3-like_N"/>
</dbReference>
<dbReference type="GO" id="GO:0009116">
    <property type="term" value="P:nucleoside metabolic process"/>
    <property type="evidence" value="ECO:0007669"/>
    <property type="project" value="InterPro"/>
</dbReference>
<feature type="compositionally biased region" description="Low complexity" evidence="3">
    <location>
        <begin position="1163"/>
        <end position="1173"/>
    </location>
</feature>
<evidence type="ECO:0000259" key="5">
    <source>
        <dbReference type="Pfam" id="PF24883"/>
    </source>
</evidence>
<evidence type="ECO:0000256" key="3">
    <source>
        <dbReference type="SAM" id="MobiDB-lite"/>
    </source>
</evidence>
<feature type="repeat" description="ANK" evidence="2">
    <location>
        <begin position="886"/>
        <end position="918"/>
    </location>
</feature>
<keyword evidence="7" id="KW-1185">Reference proteome</keyword>
<evidence type="ECO:0000259" key="4">
    <source>
        <dbReference type="Pfam" id="PF22939"/>
    </source>
</evidence>
<name>A0A084FY78_PSEDA</name>
<evidence type="ECO:0000256" key="2">
    <source>
        <dbReference type="PROSITE-ProRule" id="PRU00023"/>
    </source>
</evidence>
<proteinExistence type="predicted"/>
<comment type="caution">
    <text evidence="6">The sequence shown here is derived from an EMBL/GenBank/DDBJ whole genome shotgun (WGS) entry which is preliminary data.</text>
</comment>
<dbReference type="InterPro" id="IPR054471">
    <property type="entry name" value="GPIID_WHD"/>
</dbReference>
<dbReference type="GeneID" id="27728110"/>
<dbReference type="HOGENOM" id="CLU_000288_34_2_1"/>
<dbReference type="RefSeq" id="XP_016639839.1">
    <property type="nucleotide sequence ID" value="XM_016790536.1"/>
</dbReference>
<dbReference type="PANTHER" id="PTHR46082:SF11">
    <property type="entry name" value="AAA+ ATPASE DOMAIN-CONTAINING PROTEIN-RELATED"/>
    <property type="match status" value="1"/>
</dbReference>
<dbReference type="VEuPathDB" id="FungiDB:SAPIO_CDS9038"/>
<dbReference type="KEGG" id="sapo:SAPIO_CDS9038"/>
<dbReference type="InterPro" id="IPR053137">
    <property type="entry name" value="NLR-like"/>
</dbReference>
<dbReference type="Pfam" id="PF24883">
    <property type="entry name" value="NPHP3_N"/>
    <property type="match status" value="1"/>
</dbReference>
<dbReference type="InterPro" id="IPR036770">
    <property type="entry name" value="Ankyrin_rpt-contain_sf"/>
</dbReference>
<reference evidence="6 7" key="1">
    <citation type="journal article" date="2014" name="Genome Announc.">
        <title>Draft genome sequence of the pathogenic fungus Scedosporium apiospermum.</title>
        <authorList>
            <person name="Vandeputte P."/>
            <person name="Ghamrawi S."/>
            <person name="Rechenmann M."/>
            <person name="Iltis A."/>
            <person name="Giraud S."/>
            <person name="Fleury M."/>
            <person name="Thornton C."/>
            <person name="Delhaes L."/>
            <person name="Meyer W."/>
            <person name="Papon N."/>
            <person name="Bouchara J.P."/>
        </authorList>
    </citation>
    <scope>NUCLEOTIDE SEQUENCE [LARGE SCALE GENOMIC DNA]</scope>
    <source>
        <strain evidence="6 7">IHEM 14462</strain>
    </source>
</reference>
<evidence type="ECO:0000313" key="7">
    <source>
        <dbReference type="Proteomes" id="UP000028545"/>
    </source>
</evidence>
<dbReference type="PROSITE" id="PS50297">
    <property type="entry name" value="ANK_REP_REGION"/>
    <property type="match status" value="2"/>
</dbReference>
<feature type="region of interest" description="Disordered" evidence="3">
    <location>
        <begin position="1146"/>
        <end position="1183"/>
    </location>
</feature>
<accession>A0A084FY78</accession>
<dbReference type="InterPro" id="IPR035994">
    <property type="entry name" value="Nucleoside_phosphorylase_sf"/>
</dbReference>
<dbReference type="AlphaFoldDB" id="A0A084FY78"/>
<dbReference type="PANTHER" id="PTHR46082">
    <property type="entry name" value="ATP/GTP-BINDING PROTEIN-RELATED"/>
    <property type="match status" value="1"/>
</dbReference>
<keyword evidence="1" id="KW-0677">Repeat</keyword>
<dbReference type="InterPro" id="IPR027417">
    <property type="entry name" value="P-loop_NTPase"/>
</dbReference>
<sequence>MPSKVLTHDDYTVGWVCALPKEMTAAELMLDEEHELLDKPPTDSNAYTLGSISGHNVVITCLPEGRTGNNSSAAAATRMTSTFPSIRVCLMVGIGGGVPKGAPQGVRLGDVVVSSPVGKFPGVVQWDFGKATKDGSFERTGALNNPPTSLLTALSKLKSRHLRAGSEVPNYLKEMQVKNPGMDVRFLRSDALKDVLFKSRYHHVDRSPTPCTGNADLDDSSDDEEDKDECQWCDETMIVKRKPRNMMVHYGLIASGNQVVKDGAFREKINKLLDGKVLCFEMEAAGLMNDFPCIVIRGICDYADSHKNKRWQEHAAAVAAAFAKEFLTMVQASELKQEQTIKNMLGEVVSRQRDQKRQEILDWLTPTDYTSKQADSFGRRQPGTGQWFLDSTEFKGWKGTSGQTLFCPGNPGVGKTILTSVVIDHLTTQFSADSKTVVAYIYFSFKNNNQQKLGDILAILLKQLSQGQPSLPEDVQKLFTKHRDQRSQPSVEELRQALMAVSTTWRKLFILVDGLDECPTPDGCQPRPIPEIVKNFQYAVSLEIKAAKADVGSYLDSQMGRLPECVKGEALLQEEIKKKIVEIANGMFLFAQLYFDALTTMTSLFAVKEALRNMEQGSDAYDCAYADAMDRIEGLAASHKMLAKNALLWIAFARRPLMMEELRHALAVYPGDSALNEDKLPNDKQILSVCAGLVTVDENSGIIRLVHSTAQEYLKRTQEKWFPGADARIASICVTYLSFSTFESGFCQTDEDFSERLREYHLYDYAACNWGDHVRNSSCLGQDVRSFLSKKPQVEASSQALMASRASFLMPGYSQDVPRQVTAMHLAAYFGIGNAVAELLSGGQTADPKDSYERTPLFWAAKGGHGGVTEILVRVGKADPTLKDREGHTPVSLAAWSGFDPVVEVLLEAAVDFDSVRVALLGAMMNGHESTMRLILGSARPDTKATLYSTALSQAVRASRSSAVEFLLNESVADRDCKDGFIGAPLLDAVKWGHEAITKLLLGSSKIDPNWRDARSGGTALSQAAEFGREAIVVLLLSREKTDPDWRNAHGQTPMSLAARYGHAGIVRVLASLKRVDAGSVDGYNRTPLIYAARQGHEAVVEFLMESGKLNGAAHDAEKQEALSEAKKNGHDKVVRLLQGHGVAEDSVCRGEDLSSPLGLNSGTGSSSDCGTDSDVESSKLGD</sequence>
<dbReference type="Proteomes" id="UP000028545">
    <property type="component" value="Unassembled WGS sequence"/>
</dbReference>
<dbReference type="SUPFAM" id="SSF48403">
    <property type="entry name" value="Ankyrin repeat"/>
    <property type="match status" value="1"/>
</dbReference>
<dbReference type="Gene3D" id="3.40.50.300">
    <property type="entry name" value="P-loop containing nucleotide triphosphate hydrolases"/>
    <property type="match status" value="1"/>
</dbReference>
<dbReference type="Gene3D" id="1.25.40.20">
    <property type="entry name" value="Ankyrin repeat-containing domain"/>
    <property type="match status" value="1"/>
</dbReference>
<dbReference type="Gene3D" id="3.40.50.1580">
    <property type="entry name" value="Nucleoside phosphorylase domain"/>
    <property type="match status" value="1"/>
</dbReference>
<dbReference type="OMA" id="NDIEMYL"/>
<feature type="domain" description="GPI inositol-deacylase winged helix" evidence="4">
    <location>
        <begin position="636"/>
        <end position="716"/>
    </location>
</feature>
<dbReference type="Pfam" id="PF22939">
    <property type="entry name" value="WHD_GPIID"/>
    <property type="match status" value="1"/>
</dbReference>
<dbReference type="Pfam" id="PF12796">
    <property type="entry name" value="Ank_2"/>
    <property type="match status" value="3"/>
</dbReference>
<organism evidence="6 7">
    <name type="scientific">Pseudallescheria apiosperma</name>
    <name type="common">Scedosporium apiospermum</name>
    <dbReference type="NCBI Taxonomy" id="563466"/>
    <lineage>
        <taxon>Eukaryota</taxon>
        <taxon>Fungi</taxon>
        <taxon>Dikarya</taxon>
        <taxon>Ascomycota</taxon>
        <taxon>Pezizomycotina</taxon>
        <taxon>Sordariomycetes</taxon>
        <taxon>Hypocreomycetidae</taxon>
        <taxon>Microascales</taxon>
        <taxon>Microascaceae</taxon>
        <taxon>Scedosporium</taxon>
    </lineage>
</organism>
<gene>
    <name evidence="6" type="ORF">SAPIO_CDS9038</name>
</gene>
<feature type="domain" description="Nephrocystin 3-like N-terminal" evidence="5">
    <location>
        <begin position="383"/>
        <end position="521"/>
    </location>
</feature>
<dbReference type="GO" id="GO:0003824">
    <property type="term" value="F:catalytic activity"/>
    <property type="evidence" value="ECO:0007669"/>
    <property type="project" value="InterPro"/>
</dbReference>
<feature type="repeat" description="ANK" evidence="2">
    <location>
        <begin position="1084"/>
        <end position="1108"/>
    </location>
</feature>
<evidence type="ECO:0000313" key="6">
    <source>
        <dbReference type="EMBL" id="KEZ40040.1"/>
    </source>
</evidence>
<dbReference type="OrthoDB" id="20872at2759"/>
<dbReference type="SMART" id="SM00248">
    <property type="entry name" value="ANK"/>
    <property type="match status" value="9"/>
</dbReference>
<evidence type="ECO:0000256" key="1">
    <source>
        <dbReference type="ARBA" id="ARBA00022737"/>
    </source>
</evidence>
<protein>
    <submittedName>
        <fullName evidence="6">Uncharacterized protein</fullName>
    </submittedName>
</protein>
<dbReference type="InterPro" id="IPR002110">
    <property type="entry name" value="Ankyrin_rpt"/>
</dbReference>
<dbReference type="PROSITE" id="PS50088">
    <property type="entry name" value="ANK_REPEAT"/>
    <property type="match status" value="2"/>
</dbReference>
<dbReference type="EMBL" id="JOWA01000132">
    <property type="protein sequence ID" value="KEZ40040.1"/>
    <property type="molecule type" value="Genomic_DNA"/>
</dbReference>